<dbReference type="GO" id="GO:0016301">
    <property type="term" value="F:kinase activity"/>
    <property type="evidence" value="ECO:0007669"/>
    <property type="project" value="UniProtKB-UniRule"/>
</dbReference>
<dbReference type="PIRSF" id="PIRSF006221">
    <property type="entry name" value="Ketosamine-3-kinase"/>
    <property type="match status" value="1"/>
</dbReference>
<evidence type="ECO:0000256" key="4">
    <source>
        <dbReference type="ARBA" id="ARBA00022777"/>
    </source>
</evidence>
<dbReference type="Gene3D" id="3.90.1200.10">
    <property type="match status" value="1"/>
</dbReference>
<dbReference type="AlphaFoldDB" id="B4VJB7"/>
<dbReference type="HOGENOM" id="CLU_036517_0_1_3"/>
<dbReference type="SUPFAM" id="SSF56112">
    <property type="entry name" value="Protein kinase-like (PK-like)"/>
    <property type="match status" value="1"/>
</dbReference>
<dbReference type="FunFam" id="3.30.200.20:FF:000264">
    <property type="entry name" value="Protein-ribulosamine 3-kinase, chloroplastic"/>
    <property type="match status" value="1"/>
</dbReference>
<dbReference type="RefSeq" id="WP_006098642.1">
    <property type="nucleotide sequence ID" value="NZ_DS989842.1"/>
</dbReference>
<accession>B4VJB7</accession>
<gene>
    <name evidence="7" type="ORF">MC7420_7945</name>
</gene>
<keyword evidence="3" id="KW-0547">Nucleotide-binding</keyword>
<dbReference type="EMBL" id="DS989842">
    <property type="protein sequence ID" value="EDX78207.1"/>
    <property type="molecule type" value="Genomic_DNA"/>
</dbReference>
<evidence type="ECO:0000313" key="7">
    <source>
        <dbReference type="EMBL" id="EDX78207.1"/>
    </source>
</evidence>
<evidence type="ECO:0000256" key="3">
    <source>
        <dbReference type="ARBA" id="ARBA00022741"/>
    </source>
</evidence>
<dbReference type="STRING" id="118168.MC7420_7945"/>
<proteinExistence type="inferred from homology"/>
<dbReference type="PANTHER" id="PTHR12149:SF8">
    <property type="entry name" value="PROTEIN-RIBULOSAMINE 3-KINASE"/>
    <property type="match status" value="1"/>
</dbReference>
<evidence type="ECO:0000256" key="5">
    <source>
        <dbReference type="ARBA" id="ARBA00022840"/>
    </source>
</evidence>
<sequence>MWTEIAAQISQVTGKPFEVVNRRSVSGGCINQGCALIGDDATYFVKTNQASQVSMFEAEALGLKQMVETHTIRVPQPIVYGVAGNSAYIVLEWLEFGGGNSESWVEMGRQLAAMHQATPPQDKDGRFGWNQNNTIGSTPQINDWMDDWAEFFAEHRLGYQFKLARRRGGHFPGQDQLLAKVPELLDHQPKPSLIHGDLWGGNAAVTTSGEPVLLDPATYVGDREADIAMTELFGGFPAAFYRGYNQVWQLDSGYKQRKTLYNLYHIINHFNLFGGGYGSQANRMIEQIIG</sequence>
<keyword evidence="4 6" id="KW-0418">Kinase</keyword>
<dbReference type="InterPro" id="IPR016477">
    <property type="entry name" value="Fructo-/Ketosamine-3-kinase"/>
</dbReference>
<dbReference type="OrthoDB" id="5291879at2"/>
<dbReference type="GO" id="GO:0005737">
    <property type="term" value="C:cytoplasm"/>
    <property type="evidence" value="ECO:0007669"/>
    <property type="project" value="UniProtKB-ARBA"/>
</dbReference>
<dbReference type="Gene3D" id="3.30.200.20">
    <property type="entry name" value="Phosphorylase Kinase, domain 1"/>
    <property type="match status" value="1"/>
</dbReference>
<evidence type="ECO:0000256" key="2">
    <source>
        <dbReference type="ARBA" id="ARBA00022679"/>
    </source>
</evidence>
<keyword evidence="5" id="KW-0067">ATP-binding</keyword>
<keyword evidence="2 6" id="KW-0808">Transferase</keyword>
<dbReference type="eggNOG" id="COG3001">
    <property type="taxonomic scope" value="Bacteria"/>
</dbReference>
<name>B4VJB7_9CYAN</name>
<evidence type="ECO:0000256" key="6">
    <source>
        <dbReference type="PIRNR" id="PIRNR006221"/>
    </source>
</evidence>
<dbReference type="InterPro" id="IPR011009">
    <property type="entry name" value="Kinase-like_dom_sf"/>
</dbReference>
<evidence type="ECO:0000256" key="1">
    <source>
        <dbReference type="ARBA" id="ARBA00009460"/>
    </source>
</evidence>
<comment type="similarity">
    <text evidence="1 6">Belongs to the fructosamine kinase family.</text>
</comment>
<keyword evidence="8" id="KW-1185">Reference proteome</keyword>
<reference evidence="7 8" key="1">
    <citation type="submission" date="2008-07" db="EMBL/GenBank/DDBJ databases">
        <authorList>
            <person name="Tandeau de Marsac N."/>
            <person name="Ferriera S."/>
            <person name="Johnson J."/>
            <person name="Kravitz S."/>
            <person name="Beeson K."/>
            <person name="Sutton G."/>
            <person name="Rogers Y.-H."/>
            <person name="Friedman R."/>
            <person name="Frazier M."/>
            <person name="Venter J.C."/>
        </authorList>
    </citation>
    <scope>NUCLEOTIDE SEQUENCE [LARGE SCALE GENOMIC DNA]</scope>
    <source>
        <strain evidence="7 8">PCC 7420</strain>
    </source>
</reference>
<dbReference type="PANTHER" id="PTHR12149">
    <property type="entry name" value="FRUCTOSAMINE 3 KINASE-RELATED PROTEIN"/>
    <property type="match status" value="1"/>
</dbReference>
<dbReference type="GO" id="GO:0005524">
    <property type="term" value="F:ATP binding"/>
    <property type="evidence" value="ECO:0007669"/>
    <property type="project" value="UniProtKB-KW"/>
</dbReference>
<dbReference type="Pfam" id="PF03881">
    <property type="entry name" value="Fructosamin_kin"/>
    <property type="match status" value="1"/>
</dbReference>
<dbReference type="Proteomes" id="UP000003835">
    <property type="component" value="Unassembled WGS sequence"/>
</dbReference>
<evidence type="ECO:0000313" key="8">
    <source>
        <dbReference type="Proteomes" id="UP000003835"/>
    </source>
</evidence>
<organism evidence="7 8">
    <name type="scientific">Coleofasciculus chthonoplastes PCC 7420</name>
    <dbReference type="NCBI Taxonomy" id="118168"/>
    <lineage>
        <taxon>Bacteria</taxon>
        <taxon>Bacillati</taxon>
        <taxon>Cyanobacteriota</taxon>
        <taxon>Cyanophyceae</taxon>
        <taxon>Coleofasciculales</taxon>
        <taxon>Coleofasciculaceae</taxon>
        <taxon>Coleofasciculus</taxon>
    </lineage>
</organism>
<protein>
    <submittedName>
        <fullName evidence="7">Phosphotransferase enzyme family, putative</fullName>
    </submittedName>
</protein>